<evidence type="ECO:0000256" key="2">
    <source>
        <dbReference type="ARBA" id="ARBA00022737"/>
    </source>
</evidence>
<feature type="signal peptide" evidence="3">
    <location>
        <begin position="1"/>
        <end position="28"/>
    </location>
</feature>
<dbReference type="AlphaFoldDB" id="A0A840CFN7"/>
<reference evidence="5" key="1">
    <citation type="submission" date="2020-08" db="EMBL/GenBank/DDBJ databases">
        <title>Genomic Encyclopedia of Type Strains, Phase IV (KMG-IV): sequencing the most valuable type-strain genomes for metagenomic binning, comparative biology and taxonomic classification.</title>
        <authorList>
            <person name="Goeker M."/>
        </authorList>
    </citation>
    <scope>NUCLEOTIDE SEQUENCE [LARGE SCALE GENOMIC DNA]</scope>
    <source>
        <strain evidence="5">DSM 105040</strain>
    </source>
</reference>
<dbReference type="Gene3D" id="1.10.238.10">
    <property type="entry name" value="EF-hand"/>
    <property type="match status" value="2"/>
</dbReference>
<evidence type="ECO:0000313" key="6">
    <source>
        <dbReference type="Proteomes" id="UP000585681"/>
    </source>
</evidence>
<dbReference type="PROSITE" id="PS00018">
    <property type="entry name" value="EF_HAND_1"/>
    <property type="match status" value="2"/>
</dbReference>
<dbReference type="Pfam" id="PF00036">
    <property type="entry name" value="EF-hand_1"/>
    <property type="match status" value="1"/>
</dbReference>
<protein>
    <submittedName>
        <fullName evidence="5">Ca2+-binding EF-hand superfamily protein</fullName>
    </submittedName>
</protein>
<dbReference type="InterPro" id="IPR002048">
    <property type="entry name" value="EF_hand_dom"/>
</dbReference>
<dbReference type="Pfam" id="PF13202">
    <property type="entry name" value="EF-hand_5"/>
    <property type="match status" value="1"/>
</dbReference>
<feature type="chain" id="PRO_5032377188" evidence="3">
    <location>
        <begin position="29"/>
        <end position="186"/>
    </location>
</feature>
<keyword evidence="3" id="KW-0732">Signal</keyword>
<dbReference type="Proteomes" id="UP000585681">
    <property type="component" value="Unassembled WGS sequence"/>
</dbReference>
<evidence type="ECO:0000313" key="5">
    <source>
        <dbReference type="EMBL" id="MBB4021007.1"/>
    </source>
</evidence>
<proteinExistence type="predicted"/>
<keyword evidence="6" id="KW-1185">Reference proteome</keyword>
<dbReference type="PANTHER" id="PTHR10827">
    <property type="entry name" value="RETICULOCALBIN"/>
    <property type="match status" value="1"/>
</dbReference>
<dbReference type="PANTHER" id="PTHR10827:SF98">
    <property type="entry name" value="45 KDA CALCIUM-BINDING PROTEIN"/>
    <property type="match status" value="1"/>
</dbReference>
<feature type="domain" description="EF-hand" evidence="4">
    <location>
        <begin position="59"/>
        <end position="94"/>
    </location>
</feature>
<keyword evidence="2" id="KW-0677">Repeat</keyword>
<evidence type="ECO:0000259" key="4">
    <source>
        <dbReference type="PROSITE" id="PS50222"/>
    </source>
</evidence>
<dbReference type="PROSITE" id="PS50222">
    <property type="entry name" value="EF_HAND_2"/>
    <property type="match status" value="2"/>
</dbReference>
<organism evidence="5 6">
    <name type="scientific">Actibacterium naphthalenivorans</name>
    <dbReference type="NCBI Taxonomy" id="1614693"/>
    <lineage>
        <taxon>Bacteria</taxon>
        <taxon>Pseudomonadati</taxon>
        <taxon>Pseudomonadota</taxon>
        <taxon>Alphaproteobacteria</taxon>
        <taxon>Rhodobacterales</taxon>
        <taxon>Roseobacteraceae</taxon>
        <taxon>Actibacterium</taxon>
    </lineage>
</organism>
<feature type="domain" description="EF-hand" evidence="4">
    <location>
        <begin position="141"/>
        <end position="176"/>
    </location>
</feature>
<name>A0A840CFN7_9RHOB</name>
<evidence type="ECO:0000256" key="1">
    <source>
        <dbReference type="ARBA" id="ARBA00022723"/>
    </source>
</evidence>
<dbReference type="SUPFAM" id="SSF47473">
    <property type="entry name" value="EF-hand"/>
    <property type="match status" value="1"/>
</dbReference>
<dbReference type="EMBL" id="JACIEQ010000001">
    <property type="protein sequence ID" value="MBB4021007.1"/>
    <property type="molecule type" value="Genomic_DNA"/>
</dbReference>
<dbReference type="Pfam" id="PF13499">
    <property type="entry name" value="EF-hand_7"/>
    <property type="match status" value="1"/>
</dbReference>
<dbReference type="InterPro" id="IPR018247">
    <property type="entry name" value="EF_Hand_1_Ca_BS"/>
</dbReference>
<dbReference type="RefSeq" id="WP_054537994.1">
    <property type="nucleotide sequence ID" value="NZ_JACIEQ010000001.1"/>
</dbReference>
<accession>A0A840CFN7</accession>
<keyword evidence="1" id="KW-0479">Metal-binding</keyword>
<sequence length="186" mass="20188">MTRKIFLSTISALTLGAAVLTAAMPATARGPQDGAGFGPGMQSFEQLDANKDGGLTMEELQVPMKNRFDTIDADKDGTISAEEMQAARPADGGRWADRMARHDGGMQRFEVTPEMRAQRAARMIELLDQNADGLLSLEELSQAPAADRMFQMLDTDGNGAISPEEFDAARARFAEGHMGGRFQMHH</sequence>
<comment type="caution">
    <text evidence="5">The sequence shown here is derived from an EMBL/GenBank/DDBJ whole genome shotgun (WGS) entry which is preliminary data.</text>
</comment>
<dbReference type="GO" id="GO:0005509">
    <property type="term" value="F:calcium ion binding"/>
    <property type="evidence" value="ECO:0007669"/>
    <property type="project" value="InterPro"/>
</dbReference>
<dbReference type="InterPro" id="IPR011992">
    <property type="entry name" value="EF-hand-dom_pair"/>
</dbReference>
<gene>
    <name evidence="5" type="ORF">GGR17_000798</name>
</gene>
<evidence type="ECO:0000256" key="3">
    <source>
        <dbReference type="SAM" id="SignalP"/>
    </source>
</evidence>
<dbReference type="SMART" id="SM00054">
    <property type="entry name" value="EFh"/>
    <property type="match status" value="3"/>
</dbReference>